<gene>
    <name evidence="7" type="ORF">EB796_020276</name>
</gene>
<evidence type="ECO:0000259" key="6">
    <source>
        <dbReference type="PROSITE" id="PS50262"/>
    </source>
</evidence>
<evidence type="ECO:0000256" key="1">
    <source>
        <dbReference type="ARBA" id="ARBA00004370"/>
    </source>
</evidence>
<feature type="transmembrane region" description="Helical" evidence="5">
    <location>
        <begin position="183"/>
        <end position="208"/>
    </location>
</feature>
<dbReference type="GO" id="GO:0016020">
    <property type="term" value="C:membrane"/>
    <property type="evidence" value="ECO:0007669"/>
    <property type="project" value="UniProtKB-SubCell"/>
</dbReference>
<evidence type="ECO:0000313" key="8">
    <source>
        <dbReference type="Proteomes" id="UP000593567"/>
    </source>
</evidence>
<feature type="transmembrane region" description="Helical" evidence="5">
    <location>
        <begin position="30"/>
        <end position="46"/>
    </location>
</feature>
<organism evidence="7 8">
    <name type="scientific">Bugula neritina</name>
    <name type="common">Brown bryozoan</name>
    <name type="synonym">Sertularia neritina</name>
    <dbReference type="NCBI Taxonomy" id="10212"/>
    <lineage>
        <taxon>Eukaryota</taxon>
        <taxon>Metazoa</taxon>
        <taxon>Spiralia</taxon>
        <taxon>Lophotrochozoa</taxon>
        <taxon>Bryozoa</taxon>
        <taxon>Gymnolaemata</taxon>
        <taxon>Cheilostomatida</taxon>
        <taxon>Flustrina</taxon>
        <taxon>Buguloidea</taxon>
        <taxon>Bugulidae</taxon>
        <taxon>Bugula</taxon>
    </lineage>
</organism>
<feature type="domain" description="G-protein coupled receptors family 1 profile" evidence="6">
    <location>
        <begin position="38"/>
        <end position="279"/>
    </location>
</feature>
<dbReference type="Proteomes" id="UP000593567">
    <property type="component" value="Unassembled WGS sequence"/>
</dbReference>
<proteinExistence type="predicted"/>
<keyword evidence="3 5" id="KW-1133">Transmembrane helix</keyword>
<protein>
    <recommendedName>
        <fullName evidence="6">G-protein coupled receptors family 1 profile domain-containing protein</fullName>
    </recommendedName>
</protein>
<dbReference type="SUPFAM" id="SSF81321">
    <property type="entry name" value="Family A G protein-coupled receptor-like"/>
    <property type="match status" value="1"/>
</dbReference>
<evidence type="ECO:0000256" key="4">
    <source>
        <dbReference type="ARBA" id="ARBA00023136"/>
    </source>
</evidence>
<keyword evidence="4 5" id="KW-0472">Membrane</keyword>
<evidence type="ECO:0000256" key="5">
    <source>
        <dbReference type="SAM" id="Phobius"/>
    </source>
</evidence>
<accession>A0A7J7J5D4</accession>
<evidence type="ECO:0000256" key="3">
    <source>
        <dbReference type="ARBA" id="ARBA00022989"/>
    </source>
</evidence>
<reference evidence="7" key="1">
    <citation type="submission" date="2020-06" db="EMBL/GenBank/DDBJ databases">
        <title>Draft genome of Bugula neritina, a colonial animal packing powerful symbionts and potential medicines.</title>
        <authorList>
            <person name="Rayko M."/>
        </authorList>
    </citation>
    <scope>NUCLEOTIDE SEQUENCE [LARGE SCALE GENOMIC DNA]</scope>
    <source>
        <strain evidence="7">Kwan_BN1</strain>
    </source>
</reference>
<keyword evidence="2 5" id="KW-0812">Transmembrane</keyword>
<dbReference type="PROSITE" id="PS50262">
    <property type="entry name" value="G_PROTEIN_RECEP_F1_2"/>
    <property type="match status" value="1"/>
</dbReference>
<feature type="transmembrane region" description="Helical" evidence="5">
    <location>
        <begin position="141"/>
        <end position="163"/>
    </location>
</feature>
<name>A0A7J7J5D4_BUGNE</name>
<evidence type="ECO:0000256" key="2">
    <source>
        <dbReference type="ARBA" id="ARBA00022692"/>
    </source>
</evidence>
<feature type="transmembrane region" description="Helical" evidence="5">
    <location>
        <begin position="229"/>
        <end position="250"/>
    </location>
</feature>
<dbReference type="InterPro" id="IPR017452">
    <property type="entry name" value="GPCR_Rhodpsn_7TM"/>
</dbReference>
<comment type="subcellular location">
    <subcellularLocation>
        <location evidence="1">Membrane</location>
    </subcellularLocation>
</comment>
<evidence type="ECO:0000313" key="7">
    <source>
        <dbReference type="EMBL" id="KAF6021409.1"/>
    </source>
</evidence>
<feature type="transmembrane region" description="Helical" evidence="5">
    <location>
        <begin position="262"/>
        <end position="282"/>
    </location>
</feature>
<feature type="transmembrane region" description="Helical" evidence="5">
    <location>
        <begin position="66"/>
        <end position="88"/>
    </location>
</feature>
<dbReference type="Gene3D" id="1.20.1070.10">
    <property type="entry name" value="Rhodopsin 7-helix transmembrane proteins"/>
    <property type="match status" value="1"/>
</dbReference>
<sequence length="314" mass="35244">MANHNVSEILPCLKDSLVTCNKAFSTFHDILNGFIILANIFHLLLLKKVKNPEPSNSSSIMASMSILIVFNSLTSICYYNCYITNYLLGLKDPYWAFIIIQAMAGFSPLSRYIVLLIISIERYIGICLPYKYKTHFFVRNAIKLNFTIIVSALLVIPMINIAFSPEFCQSPLKIRYVYSTKATVFLSLVGVVFSLLTLITASLLVTSWKRLRKLNVVGSKKKIKTASTYIIWTGITYQLTSLPTIVSVFIEATNISLEALEAVSAVIFALYGFANVILYACFHSEYMNELRHIVGSVKCCSRVKEKAVTPPKPI</sequence>
<dbReference type="AlphaFoldDB" id="A0A7J7J5D4"/>
<feature type="transmembrane region" description="Helical" evidence="5">
    <location>
        <begin position="94"/>
        <end position="120"/>
    </location>
</feature>
<dbReference type="EMBL" id="VXIV02003045">
    <property type="protein sequence ID" value="KAF6021409.1"/>
    <property type="molecule type" value="Genomic_DNA"/>
</dbReference>
<comment type="caution">
    <text evidence="7">The sequence shown here is derived from an EMBL/GenBank/DDBJ whole genome shotgun (WGS) entry which is preliminary data.</text>
</comment>
<keyword evidence="8" id="KW-1185">Reference proteome</keyword>